<name>A0ABW2SFN0_9BURK</name>
<evidence type="ECO:0000313" key="2">
    <source>
        <dbReference type="EMBL" id="MFC7462340.1"/>
    </source>
</evidence>
<protein>
    <submittedName>
        <fullName evidence="2">DUF6036 family nucleotidyltransferase</fullName>
    </submittedName>
</protein>
<dbReference type="Proteomes" id="UP001596457">
    <property type="component" value="Unassembled WGS sequence"/>
</dbReference>
<dbReference type="EMBL" id="JBHTBZ010000062">
    <property type="protein sequence ID" value="MFC7462340.1"/>
    <property type="molecule type" value="Genomic_DNA"/>
</dbReference>
<organism evidence="2 3">
    <name type="scientific">Hydrogenophaga defluvii</name>
    <dbReference type="NCBI Taxonomy" id="249410"/>
    <lineage>
        <taxon>Bacteria</taxon>
        <taxon>Pseudomonadati</taxon>
        <taxon>Pseudomonadota</taxon>
        <taxon>Betaproteobacteria</taxon>
        <taxon>Burkholderiales</taxon>
        <taxon>Comamonadaceae</taxon>
        <taxon>Hydrogenophaga</taxon>
    </lineage>
</organism>
<accession>A0ABW2SFN0</accession>
<comment type="caution">
    <text evidence="2">The sequence shown here is derived from an EMBL/GenBank/DDBJ whole genome shotgun (WGS) entry which is preliminary data.</text>
</comment>
<gene>
    <name evidence="2" type="ORF">ACFQU0_18080</name>
</gene>
<sequence length="177" mass="20337">MNRDDLEHLIRVSAEIAQEYDLLIVGSQSILGAIPYPAQEFKRSMEADMYPRYAPEKATKIEGAIGEASEFHKTHGYYAQEVDPSTFTVPQGWEERLCKIQNANTDSKIGWCLSLVDLFLSKAAAGRDKDREFCQAMLRHRYINAPDALELVPAMTTLDEEERERLAKRIRRWDKTK</sequence>
<feature type="domain" description="DUF6036" evidence="1">
    <location>
        <begin position="13"/>
        <end position="173"/>
    </location>
</feature>
<keyword evidence="3" id="KW-1185">Reference proteome</keyword>
<dbReference type="RefSeq" id="WP_382203129.1">
    <property type="nucleotide sequence ID" value="NZ_JBHTBZ010000062.1"/>
</dbReference>
<proteinExistence type="predicted"/>
<evidence type="ECO:0000313" key="3">
    <source>
        <dbReference type="Proteomes" id="UP001596457"/>
    </source>
</evidence>
<reference evidence="3" key="1">
    <citation type="journal article" date="2019" name="Int. J. Syst. Evol. Microbiol.">
        <title>The Global Catalogue of Microorganisms (GCM) 10K type strain sequencing project: providing services to taxonomists for standard genome sequencing and annotation.</title>
        <authorList>
            <consortium name="The Broad Institute Genomics Platform"/>
            <consortium name="The Broad Institute Genome Sequencing Center for Infectious Disease"/>
            <person name="Wu L."/>
            <person name="Ma J."/>
        </authorList>
    </citation>
    <scope>NUCLEOTIDE SEQUENCE [LARGE SCALE GENOMIC DNA]</scope>
    <source>
        <strain evidence="3">CCUG 53903</strain>
    </source>
</reference>
<dbReference type="InterPro" id="IPR045792">
    <property type="entry name" value="DUF6036"/>
</dbReference>
<dbReference type="Pfam" id="PF19502">
    <property type="entry name" value="DUF6036"/>
    <property type="match status" value="1"/>
</dbReference>
<evidence type="ECO:0000259" key="1">
    <source>
        <dbReference type="Pfam" id="PF19502"/>
    </source>
</evidence>